<feature type="compositionally biased region" description="Pro residues" evidence="1">
    <location>
        <begin position="215"/>
        <end position="231"/>
    </location>
</feature>
<feature type="region of interest" description="Disordered" evidence="1">
    <location>
        <begin position="79"/>
        <end position="145"/>
    </location>
</feature>
<keyword evidence="4" id="KW-1185">Reference proteome</keyword>
<reference evidence="3 4" key="1">
    <citation type="submission" date="2023-11" db="EMBL/GenBank/DDBJ databases">
        <authorList>
            <person name="Okamura Y."/>
        </authorList>
    </citation>
    <scope>NUCLEOTIDE SEQUENCE [LARGE SCALE GENOMIC DNA]</scope>
</reference>
<gene>
    <name evidence="3" type="ORF">LNINA_LOCUS223</name>
</gene>
<dbReference type="Proteomes" id="UP001497472">
    <property type="component" value="Unassembled WGS sequence"/>
</dbReference>
<feature type="region of interest" description="Disordered" evidence="1">
    <location>
        <begin position="210"/>
        <end position="265"/>
    </location>
</feature>
<evidence type="ECO:0000313" key="3">
    <source>
        <dbReference type="EMBL" id="CAK1540148.1"/>
    </source>
</evidence>
<sequence>MATRCFLLICFAITTLAEPTPGRIPKVYNALITSNQNLEPSKAYPVYQPVLRSAAFPFPLQPVFYGDLPLTNHLLPPPAALPPSAVPKDSISKEELPPQSSEEPNETQKEIPEAPNPQPDSNQGTEAPPPPPKTESPIPLNEFGLPPQVLPLGNFGSGYEFTQINTFPYSYPGLRFYDSYDPFLFNPYANFPLYRPLPNVLAPLPPVSIPKEAPKPSPAPESPAPSQPPSEPSDLNILNYSSKDPAIPNVPPPPLPQGGLKPDAA</sequence>
<organism evidence="3 4">
    <name type="scientific">Leptosia nina</name>
    <dbReference type="NCBI Taxonomy" id="320188"/>
    <lineage>
        <taxon>Eukaryota</taxon>
        <taxon>Metazoa</taxon>
        <taxon>Ecdysozoa</taxon>
        <taxon>Arthropoda</taxon>
        <taxon>Hexapoda</taxon>
        <taxon>Insecta</taxon>
        <taxon>Pterygota</taxon>
        <taxon>Neoptera</taxon>
        <taxon>Endopterygota</taxon>
        <taxon>Lepidoptera</taxon>
        <taxon>Glossata</taxon>
        <taxon>Ditrysia</taxon>
        <taxon>Papilionoidea</taxon>
        <taxon>Pieridae</taxon>
        <taxon>Pierinae</taxon>
        <taxon>Leptosia</taxon>
    </lineage>
</organism>
<comment type="caution">
    <text evidence="3">The sequence shown here is derived from an EMBL/GenBank/DDBJ whole genome shotgun (WGS) entry which is preliminary data.</text>
</comment>
<proteinExistence type="predicted"/>
<evidence type="ECO:0000313" key="4">
    <source>
        <dbReference type="Proteomes" id="UP001497472"/>
    </source>
</evidence>
<feature type="signal peptide" evidence="2">
    <location>
        <begin position="1"/>
        <end position="17"/>
    </location>
</feature>
<evidence type="ECO:0000256" key="1">
    <source>
        <dbReference type="SAM" id="MobiDB-lite"/>
    </source>
</evidence>
<accession>A0AAV1IVJ9</accession>
<name>A0AAV1IVJ9_9NEOP</name>
<dbReference type="EMBL" id="CAVLEF010000001">
    <property type="protein sequence ID" value="CAK1540148.1"/>
    <property type="molecule type" value="Genomic_DNA"/>
</dbReference>
<dbReference type="AlphaFoldDB" id="A0AAV1IVJ9"/>
<keyword evidence="2" id="KW-0732">Signal</keyword>
<protein>
    <submittedName>
        <fullName evidence="3">Uncharacterized protein</fullName>
    </submittedName>
</protein>
<feature type="chain" id="PRO_5043584045" evidence="2">
    <location>
        <begin position="18"/>
        <end position="265"/>
    </location>
</feature>
<evidence type="ECO:0000256" key="2">
    <source>
        <dbReference type="SAM" id="SignalP"/>
    </source>
</evidence>